<name>A0A0F7FV47_9ACTN</name>
<evidence type="ECO:0000313" key="2">
    <source>
        <dbReference type="Proteomes" id="UP000034034"/>
    </source>
</evidence>
<dbReference type="KEGG" id="sxi:SXIM_26640"/>
<dbReference type="AlphaFoldDB" id="A0A0F7FV47"/>
<dbReference type="EMBL" id="CP009922">
    <property type="protein sequence ID" value="AKG44048.1"/>
    <property type="molecule type" value="Genomic_DNA"/>
</dbReference>
<dbReference type="STRING" id="408015.SXIM_26640"/>
<evidence type="ECO:0000313" key="1">
    <source>
        <dbReference type="EMBL" id="AKG44048.1"/>
    </source>
</evidence>
<organism evidence="1 2">
    <name type="scientific">Streptomyces xiamenensis</name>
    <dbReference type="NCBI Taxonomy" id="408015"/>
    <lineage>
        <taxon>Bacteria</taxon>
        <taxon>Bacillati</taxon>
        <taxon>Actinomycetota</taxon>
        <taxon>Actinomycetes</taxon>
        <taxon>Kitasatosporales</taxon>
        <taxon>Streptomycetaceae</taxon>
        <taxon>Streptomyces</taxon>
    </lineage>
</organism>
<keyword evidence="2" id="KW-1185">Reference proteome</keyword>
<gene>
    <name evidence="1" type="ORF">SXIM_26640</name>
</gene>
<proteinExistence type="predicted"/>
<accession>A0A0F7FV47</accession>
<dbReference type="Proteomes" id="UP000034034">
    <property type="component" value="Chromosome"/>
</dbReference>
<sequence>MLGARVVDESLFRGGLRPTPGGAAARAFGRVRGCLAPMPAPAALLARRRRRGPAAGRRRGAAAARLRRLATVLAHGQLLLGQT</sequence>
<dbReference type="HOGENOM" id="CLU_2541296_0_0_11"/>
<reference evidence="1" key="1">
    <citation type="submission" date="2019-08" db="EMBL/GenBank/DDBJ databases">
        <title>Complete genome sequence of a mangrove-derived Streptomyces xiamenensis.</title>
        <authorList>
            <person name="Xu J."/>
        </authorList>
    </citation>
    <scope>NUCLEOTIDE SEQUENCE</scope>
    <source>
        <strain evidence="1">318</strain>
    </source>
</reference>
<protein>
    <submittedName>
        <fullName evidence="1">Uncharacterized protein</fullName>
    </submittedName>
</protein>